<keyword evidence="1" id="KW-0812">Transmembrane</keyword>
<feature type="transmembrane region" description="Helical" evidence="1">
    <location>
        <begin position="46"/>
        <end position="66"/>
    </location>
</feature>
<evidence type="ECO:0000256" key="1">
    <source>
        <dbReference type="SAM" id="Phobius"/>
    </source>
</evidence>
<organism evidence="2 3">
    <name type="scientific">Lapidilactobacillus mulanensis</name>
    <dbReference type="NCBI Taxonomy" id="2485999"/>
    <lineage>
        <taxon>Bacteria</taxon>
        <taxon>Bacillati</taxon>
        <taxon>Bacillota</taxon>
        <taxon>Bacilli</taxon>
        <taxon>Lactobacillales</taxon>
        <taxon>Lactobacillaceae</taxon>
        <taxon>Lapidilactobacillus</taxon>
    </lineage>
</organism>
<dbReference type="RefSeq" id="WP_125578946.1">
    <property type="nucleotide sequence ID" value="NZ_JBHTOF010000050.1"/>
</dbReference>
<keyword evidence="1" id="KW-1133">Transmembrane helix</keyword>
<evidence type="ECO:0000313" key="2">
    <source>
        <dbReference type="EMBL" id="MFD1465583.1"/>
    </source>
</evidence>
<dbReference type="EMBL" id="JBHTOF010000050">
    <property type="protein sequence ID" value="MFD1465583.1"/>
    <property type="molecule type" value="Genomic_DNA"/>
</dbReference>
<keyword evidence="1" id="KW-0472">Membrane</keyword>
<dbReference type="NCBIfam" id="NF033218">
    <property type="entry name" value="anchor_AmaP"/>
    <property type="match status" value="1"/>
</dbReference>
<comment type="caution">
    <text evidence="2">The sequence shown here is derived from an EMBL/GenBank/DDBJ whole genome shotgun (WGS) entry which is preliminary data.</text>
</comment>
<sequence length="180" mass="20788">MWRIQKTGLMLIGLVMVAQTLLYLFVEHQLWTQWDWQQLMMNWTSVTFWLTILSLIVGVFGVYLFIKGLMVPTLTSKLRIAVPDGEMTVSKQAVNSMVIKSLARNFNLLNVESEVKLFDRGHKADISIRAYHMPANDLTRQAKTIQTQVQHDVEQLLGIQVRRVKLDFEPKPFGEKVQIS</sequence>
<keyword evidence="3" id="KW-1185">Reference proteome</keyword>
<feature type="transmembrane region" description="Helical" evidence="1">
    <location>
        <begin position="7"/>
        <end position="26"/>
    </location>
</feature>
<evidence type="ECO:0000313" key="3">
    <source>
        <dbReference type="Proteomes" id="UP001597244"/>
    </source>
</evidence>
<proteinExistence type="predicted"/>
<accession>A0ABW4DP31</accession>
<dbReference type="Proteomes" id="UP001597244">
    <property type="component" value="Unassembled WGS sequence"/>
</dbReference>
<protein>
    <submittedName>
        <fullName evidence="2">Alkaline shock response membrane anchor protein AmaP</fullName>
    </submittedName>
</protein>
<gene>
    <name evidence="2" type="primary">amaP</name>
    <name evidence="2" type="ORF">ACFQ4L_05745</name>
</gene>
<reference evidence="3" key="1">
    <citation type="journal article" date="2019" name="Int. J. Syst. Evol. Microbiol.">
        <title>The Global Catalogue of Microorganisms (GCM) 10K type strain sequencing project: providing services to taxonomists for standard genome sequencing and annotation.</title>
        <authorList>
            <consortium name="The Broad Institute Genomics Platform"/>
            <consortium name="The Broad Institute Genome Sequencing Center for Infectious Disease"/>
            <person name="Wu L."/>
            <person name="Ma J."/>
        </authorList>
    </citation>
    <scope>NUCLEOTIDE SEQUENCE [LARGE SCALE GENOMIC DNA]</scope>
    <source>
        <strain evidence="3">CCM 8951</strain>
    </source>
</reference>
<name>A0ABW4DP31_9LACO</name>